<evidence type="ECO:0000256" key="3">
    <source>
        <dbReference type="PROSITE-ProRule" id="PRU00024"/>
    </source>
</evidence>
<evidence type="ECO:0000313" key="5">
    <source>
        <dbReference type="EMBL" id="KAG5260575.1"/>
    </source>
</evidence>
<comment type="caution">
    <text evidence="5">The sequence shown here is derived from an EMBL/GenBank/DDBJ whole genome shotgun (WGS) entry which is preliminary data.</text>
</comment>
<dbReference type="InterPro" id="IPR000315">
    <property type="entry name" value="Znf_B-box"/>
</dbReference>
<dbReference type="PROSITE" id="PS50119">
    <property type="entry name" value="ZF_BBOX"/>
    <property type="match status" value="1"/>
</dbReference>
<dbReference type="GO" id="GO:0008270">
    <property type="term" value="F:zinc ion binding"/>
    <property type="evidence" value="ECO:0007669"/>
    <property type="project" value="UniProtKB-KW"/>
</dbReference>
<keyword evidence="1 3" id="KW-0863">Zinc-finger</keyword>
<dbReference type="InterPro" id="IPR050143">
    <property type="entry name" value="TRIM/RBCC"/>
</dbReference>
<evidence type="ECO:0000259" key="4">
    <source>
        <dbReference type="PROSITE" id="PS50119"/>
    </source>
</evidence>
<dbReference type="PANTHER" id="PTHR24103">
    <property type="entry name" value="E3 UBIQUITIN-PROTEIN LIGASE TRIM"/>
    <property type="match status" value="1"/>
</dbReference>
<dbReference type="SUPFAM" id="SSF57845">
    <property type="entry name" value="B-box zinc-binding domain"/>
    <property type="match status" value="1"/>
</dbReference>
<dbReference type="Pfam" id="PF00643">
    <property type="entry name" value="zf-B_box"/>
    <property type="match status" value="1"/>
</dbReference>
<protein>
    <recommendedName>
        <fullName evidence="4">B box-type domain-containing protein</fullName>
    </recommendedName>
</protein>
<dbReference type="EMBL" id="JADWDJ010000033">
    <property type="protein sequence ID" value="KAG5260575.1"/>
    <property type="molecule type" value="Genomic_DNA"/>
</dbReference>
<name>A0AAV6FDS2_9TELE</name>
<proteinExistence type="predicted"/>
<sequence length="323" mass="37148">MEREGRSTEGEERHHAHLLCSLHKRKLELFCQEDQQLVCLKCQDSKLHQGHKFSPISEAAVNAKEDLRVKLQEKLQASEKAKDQCYETAAYIKTQTKDTEKQIKEEFEKLHQFLRDEEAARIAALREEEEQKKQEMRADDITFLQNYKSTEKRAQCTLQDPERVSGALINVAKHLGNLKFRVWEKMQEIVQYIHLTFNVSLTEQPPAPQPMVTFRRNIRNLSPTHFSSVVASVYLHSTPSPLWRLMKPTDSLCSTLTMSRRAVPSYHKASSIQTFSSMAKRYPPILAHQSSGSGEEMAQIKLAGRPQKLPDTPDLLLSQHHCC</sequence>
<evidence type="ECO:0000256" key="2">
    <source>
        <dbReference type="ARBA" id="ARBA00022833"/>
    </source>
</evidence>
<keyword evidence="2" id="KW-0862">Zinc</keyword>
<organism evidence="5 6">
    <name type="scientific">Alosa alosa</name>
    <name type="common">allis shad</name>
    <dbReference type="NCBI Taxonomy" id="278164"/>
    <lineage>
        <taxon>Eukaryota</taxon>
        <taxon>Metazoa</taxon>
        <taxon>Chordata</taxon>
        <taxon>Craniata</taxon>
        <taxon>Vertebrata</taxon>
        <taxon>Euteleostomi</taxon>
        <taxon>Actinopterygii</taxon>
        <taxon>Neopterygii</taxon>
        <taxon>Teleostei</taxon>
        <taxon>Clupei</taxon>
        <taxon>Clupeiformes</taxon>
        <taxon>Clupeoidei</taxon>
        <taxon>Clupeidae</taxon>
        <taxon>Alosa</taxon>
    </lineage>
</organism>
<feature type="domain" description="B box-type" evidence="4">
    <location>
        <begin position="15"/>
        <end position="56"/>
    </location>
</feature>
<evidence type="ECO:0000313" key="6">
    <source>
        <dbReference type="Proteomes" id="UP000823561"/>
    </source>
</evidence>
<dbReference type="Gene3D" id="3.30.160.60">
    <property type="entry name" value="Classic Zinc Finger"/>
    <property type="match status" value="1"/>
</dbReference>
<gene>
    <name evidence="5" type="ORF">AALO_G00305190</name>
</gene>
<keyword evidence="1 3" id="KW-0479">Metal-binding</keyword>
<accession>A0AAV6FDS2</accession>
<keyword evidence="6" id="KW-1185">Reference proteome</keyword>
<dbReference type="SMART" id="SM00336">
    <property type="entry name" value="BBOX"/>
    <property type="match status" value="1"/>
</dbReference>
<dbReference type="Proteomes" id="UP000823561">
    <property type="component" value="Unassembled WGS sequence"/>
</dbReference>
<reference evidence="5" key="1">
    <citation type="submission" date="2020-10" db="EMBL/GenBank/DDBJ databases">
        <title>Chromosome-scale genome assembly of the Allis shad, Alosa alosa.</title>
        <authorList>
            <person name="Margot Z."/>
            <person name="Christophe K."/>
            <person name="Cabau C."/>
            <person name="Louis A."/>
            <person name="Berthelot C."/>
            <person name="Parey E."/>
            <person name="Roest Crollius H."/>
            <person name="Montfort J."/>
            <person name="Robinson-Rechavi M."/>
            <person name="Bucao C."/>
            <person name="Bouchez O."/>
            <person name="Gislard M."/>
            <person name="Lluch J."/>
            <person name="Milhes M."/>
            <person name="Lampietro C."/>
            <person name="Lopez Roques C."/>
            <person name="Donnadieu C."/>
            <person name="Braasch I."/>
            <person name="Desvignes T."/>
            <person name="Postlethwait J."/>
            <person name="Bobe J."/>
            <person name="Guiguen Y."/>
        </authorList>
    </citation>
    <scope>NUCLEOTIDE SEQUENCE</scope>
    <source>
        <strain evidence="5">M-15738</strain>
        <tissue evidence="5">Blood</tissue>
    </source>
</reference>
<dbReference type="AlphaFoldDB" id="A0AAV6FDS2"/>
<evidence type="ECO:0000256" key="1">
    <source>
        <dbReference type="ARBA" id="ARBA00022771"/>
    </source>
</evidence>